<dbReference type="Proteomes" id="UP001056778">
    <property type="component" value="Chromosome 3"/>
</dbReference>
<sequence length="544" mass="62912">MVENSRSLKEDVGSLQEEIAENSRRLKEEMVSFKEEIGENLKKEILENSRILKEEIDQKLLENSGNIEQLSKELDERIKEIEIRLGQAHVTRGDSFIQPEAAVIRREEDRIAPIPHGQTKLPTFDGKTPLEEFLTLVETAALPLSIVEDQGFKDFVTALNPNYVIPSKKTIKNNILNIYEILKNNTQMTLEGLQNVTLTIDVWSSNANENYLSVTAHYISDDYTLTNYVIETVKLSDRHSPQHIAETLKNIIHNWKINVLVIVTDGSTKMVSTIALLENVQHIKCFAHTLNVIIRESMHTFPEIQEIRKKCGDIIQYLRHSDNVNEVLQKLQENVSEPQLKLIPEVEIRWNSTYYMLQRFIDLKEILTAALLALKCDVEFINDNEFQIIEDILKILKPFEEITVEMSREEYVNISKVLVIRNSLLIYLDELKFSTNSIAYYFKLEVINNIKAKMDVFDNSHTIIMASLLDPRFKLLSFQTETEKDLARAKLIFECNSLIQENIGDQFITPDNPVTPSCSIWKKYDEEVKHQDSYEPRTLLVLTK</sequence>
<evidence type="ECO:0000313" key="2">
    <source>
        <dbReference type="Proteomes" id="UP001056778"/>
    </source>
</evidence>
<protein>
    <submittedName>
        <fullName evidence="1">Dna replication-related element factor isoform a</fullName>
    </submittedName>
</protein>
<comment type="caution">
    <text evidence="1">The sequence shown here is derived from an EMBL/GenBank/DDBJ whole genome shotgun (WGS) entry which is preliminary data.</text>
</comment>
<dbReference type="EMBL" id="CM043017">
    <property type="protein sequence ID" value="KAI4465796.1"/>
    <property type="molecule type" value="Genomic_DNA"/>
</dbReference>
<organism evidence="1 2">
    <name type="scientific">Holotrichia oblita</name>
    <name type="common">Chafer beetle</name>
    <dbReference type="NCBI Taxonomy" id="644536"/>
    <lineage>
        <taxon>Eukaryota</taxon>
        <taxon>Metazoa</taxon>
        <taxon>Ecdysozoa</taxon>
        <taxon>Arthropoda</taxon>
        <taxon>Hexapoda</taxon>
        <taxon>Insecta</taxon>
        <taxon>Pterygota</taxon>
        <taxon>Neoptera</taxon>
        <taxon>Endopterygota</taxon>
        <taxon>Coleoptera</taxon>
        <taxon>Polyphaga</taxon>
        <taxon>Scarabaeiformia</taxon>
        <taxon>Scarabaeidae</taxon>
        <taxon>Melolonthinae</taxon>
        <taxon>Holotrichia</taxon>
    </lineage>
</organism>
<keyword evidence="2" id="KW-1185">Reference proteome</keyword>
<gene>
    <name evidence="1" type="ORF">MML48_3g00005090</name>
</gene>
<proteinExistence type="predicted"/>
<reference evidence="1" key="1">
    <citation type="submission" date="2022-04" db="EMBL/GenBank/DDBJ databases">
        <title>Chromosome-scale genome assembly of Holotrichia oblita Faldermann.</title>
        <authorList>
            <person name="Rongchong L."/>
        </authorList>
    </citation>
    <scope>NUCLEOTIDE SEQUENCE</scope>
    <source>
        <strain evidence="1">81SQS9</strain>
    </source>
</reference>
<accession>A0ACB9TG62</accession>
<name>A0ACB9TG62_HOLOL</name>
<evidence type="ECO:0000313" key="1">
    <source>
        <dbReference type="EMBL" id="KAI4465796.1"/>
    </source>
</evidence>